<evidence type="ECO:0000259" key="6">
    <source>
        <dbReference type="PROSITE" id="PS51294"/>
    </source>
</evidence>
<evidence type="ECO:0008006" key="10">
    <source>
        <dbReference type="Google" id="ProtNLM"/>
    </source>
</evidence>
<gene>
    <name evidence="8" type="ORF">PM001_LOCUS11900</name>
    <name evidence="7" type="ORF">PM001_LOCUS1423</name>
</gene>
<evidence type="ECO:0000256" key="1">
    <source>
        <dbReference type="ARBA" id="ARBA00023015"/>
    </source>
</evidence>
<dbReference type="Proteomes" id="UP001162060">
    <property type="component" value="Unassembled WGS sequence"/>
</dbReference>
<evidence type="ECO:0000259" key="5">
    <source>
        <dbReference type="PROSITE" id="PS50090"/>
    </source>
</evidence>
<dbReference type="PANTHER" id="PTHR12802">
    <property type="entry name" value="SWI/SNF COMPLEX-RELATED"/>
    <property type="match status" value="1"/>
</dbReference>
<dbReference type="InterPro" id="IPR006447">
    <property type="entry name" value="Myb_dom_plants"/>
</dbReference>
<evidence type="ECO:0000256" key="4">
    <source>
        <dbReference type="SAM" id="MobiDB-lite"/>
    </source>
</evidence>
<dbReference type="EMBL" id="CAKLBY020000014">
    <property type="protein sequence ID" value="CAK7897360.1"/>
    <property type="molecule type" value="Genomic_DNA"/>
</dbReference>
<evidence type="ECO:0000313" key="7">
    <source>
        <dbReference type="EMBL" id="CAK7897360.1"/>
    </source>
</evidence>
<dbReference type="EMBL" id="CAKLBY020000101">
    <property type="protein sequence ID" value="CAK7926750.1"/>
    <property type="molecule type" value="Genomic_DNA"/>
</dbReference>
<evidence type="ECO:0000256" key="2">
    <source>
        <dbReference type="ARBA" id="ARBA00023163"/>
    </source>
</evidence>
<feature type="compositionally biased region" description="Basic and acidic residues" evidence="4">
    <location>
        <begin position="284"/>
        <end position="293"/>
    </location>
</feature>
<keyword evidence="2" id="KW-0804">Transcription</keyword>
<evidence type="ECO:0000256" key="3">
    <source>
        <dbReference type="ARBA" id="ARBA00023242"/>
    </source>
</evidence>
<feature type="compositionally biased region" description="Polar residues" evidence="4">
    <location>
        <begin position="313"/>
        <end position="326"/>
    </location>
</feature>
<name>A0AAV1TWV1_9STRA</name>
<keyword evidence="1" id="KW-0805">Transcription regulation</keyword>
<dbReference type="Gene3D" id="1.10.10.60">
    <property type="entry name" value="Homeodomain-like"/>
    <property type="match status" value="1"/>
</dbReference>
<protein>
    <recommendedName>
        <fullName evidence="10">HTH myb-type domain-containing protein</fullName>
    </recommendedName>
</protein>
<dbReference type="InterPro" id="IPR017930">
    <property type="entry name" value="Myb_dom"/>
</dbReference>
<feature type="domain" description="Myb-like" evidence="5">
    <location>
        <begin position="153"/>
        <end position="204"/>
    </location>
</feature>
<dbReference type="AlphaFoldDB" id="A0AAV1TWV1"/>
<dbReference type="SMART" id="SM00717">
    <property type="entry name" value="SANT"/>
    <property type="match status" value="1"/>
</dbReference>
<dbReference type="PROSITE" id="PS50090">
    <property type="entry name" value="MYB_LIKE"/>
    <property type="match status" value="1"/>
</dbReference>
<dbReference type="InterPro" id="IPR001005">
    <property type="entry name" value="SANT/Myb"/>
</dbReference>
<accession>A0AAV1TWV1</accession>
<comment type="caution">
    <text evidence="8">The sequence shown here is derived from an EMBL/GenBank/DDBJ whole genome shotgun (WGS) entry which is preliminary data.</text>
</comment>
<evidence type="ECO:0000313" key="8">
    <source>
        <dbReference type="EMBL" id="CAK7926750.1"/>
    </source>
</evidence>
<dbReference type="CDD" id="cd00167">
    <property type="entry name" value="SANT"/>
    <property type="match status" value="1"/>
</dbReference>
<proteinExistence type="predicted"/>
<feature type="region of interest" description="Disordered" evidence="4">
    <location>
        <begin position="1"/>
        <end position="21"/>
    </location>
</feature>
<reference evidence="8" key="1">
    <citation type="submission" date="2024-01" db="EMBL/GenBank/DDBJ databases">
        <authorList>
            <person name="Webb A."/>
        </authorList>
    </citation>
    <scope>NUCLEOTIDE SEQUENCE</scope>
    <source>
        <strain evidence="8">Pm1</strain>
    </source>
</reference>
<evidence type="ECO:0000313" key="9">
    <source>
        <dbReference type="Proteomes" id="UP001162060"/>
    </source>
</evidence>
<organism evidence="8 9">
    <name type="scientific">Peronospora matthiolae</name>
    <dbReference type="NCBI Taxonomy" id="2874970"/>
    <lineage>
        <taxon>Eukaryota</taxon>
        <taxon>Sar</taxon>
        <taxon>Stramenopiles</taxon>
        <taxon>Oomycota</taxon>
        <taxon>Peronosporomycetes</taxon>
        <taxon>Peronosporales</taxon>
        <taxon>Peronosporaceae</taxon>
        <taxon>Peronospora</taxon>
    </lineage>
</organism>
<dbReference type="SUPFAM" id="SSF46689">
    <property type="entry name" value="Homeodomain-like"/>
    <property type="match status" value="1"/>
</dbReference>
<dbReference type="GO" id="GO:0003677">
    <property type="term" value="F:DNA binding"/>
    <property type="evidence" value="ECO:0007669"/>
    <property type="project" value="InterPro"/>
</dbReference>
<feature type="region of interest" description="Disordered" evidence="4">
    <location>
        <begin position="283"/>
        <end position="326"/>
    </location>
</feature>
<dbReference type="InterPro" id="IPR009057">
    <property type="entry name" value="Homeodomain-like_sf"/>
</dbReference>
<dbReference type="Pfam" id="PF00249">
    <property type="entry name" value="Myb_DNA-binding"/>
    <property type="match status" value="1"/>
</dbReference>
<feature type="domain" description="HTH myb-type" evidence="6">
    <location>
        <begin position="159"/>
        <end position="208"/>
    </location>
</feature>
<sequence length="392" mass="43716">MYPGCPDRPTWQQETAPSERVSPLFQAQTDWFSLQEAPPHQHEPSPLIQQQPSPGCGWIKDAGSGANYITNSRCDEHEYGTLPITSSELAPTPFCAWTDESHQVQPPRVQTQPFLSPPLFVRPGVAPVNAEELYEHVQDGKPSVQQSVVRRRSKPIAVGRWHSDEHQWFLKGLEMFQGPAWGEIARLIGTRTSTQVRTHAQKFFTKLARLNQTMPHFELQIQKERARLLAQGASLITPTAQQATSRALPPATLSPCKHLDRHSLRQTLKEFRDEALPLLTAAIEGRDPQEGTHHLMLPRGDVDPSAGGGEYASPSSESAVSTEWTHHQWTSCEDASHWPLTSPTSTTESLQLPATQLSNDRLQHSRANSVESDVDSLPSMTKLLYRSSTTSR</sequence>
<dbReference type="PROSITE" id="PS51294">
    <property type="entry name" value="HTH_MYB"/>
    <property type="match status" value="1"/>
</dbReference>
<keyword evidence="3" id="KW-0539">Nucleus</keyword>
<dbReference type="NCBIfam" id="TIGR01557">
    <property type="entry name" value="myb_SHAQKYF"/>
    <property type="match status" value="1"/>
</dbReference>